<reference evidence="4 5" key="1">
    <citation type="submission" date="2025-04" db="UniProtKB">
        <authorList>
            <consortium name="RefSeq"/>
        </authorList>
    </citation>
    <scope>IDENTIFICATION</scope>
</reference>
<feature type="compositionally biased region" description="Low complexity" evidence="1">
    <location>
        <begin position="1956"/>
        <end position="1972"/>
    </location>
</feature>
<dbReference type="RefSeq" id="XP_029013798.1">
    <property type="nucleotide sequence ID" value="XM_029157965.3"/>
</dbReference>
<accession>A0A6P7N5Z2</accession>
<feature type="region of interest" description="Disordered" evidence="1">
    <location>
        <begin position="2692"/>
        <end position="2731"/>
    </location>
</feature>
<dbReference type="SMART" id="SM00439">
    <property type="entry name" value="BAH"/>
    <property type="match status" value="1"/>
</dbReference>
<feature type="region of interest" description="Disordered" evidence="1">
    <location>
        <begin position="2575"/>
        <end position="2597"/>
    </location>
</feature>
<dbReference type="Pfam" id="PF24912">
    <property type="entry name" value="SH3_TNRC18"/>
    <property type="match status" value="1"/>
</dbReference>
<feature type="compositionally biased region" description="Polar residues" evidence="1">
    <location>
        <begin position="2692"/>
        <end position="2702"/>
    </location>
</feature>
<feature type="compositionally biased region" description="Polar residues" evidence="1">
    <location>
        <begin position="1833"/>
        <end position="1849"/>
    </location>
</feature>
<dbReference type="Proteomes" id="UP000515150">
    <property type="component" value="Chromosome 8"/>
</dbReference>
<dbReference type="InParanoid" id="A0A6P7N5Z2"/>
<feature type="compositionally biased region" description="Acidic residues" evidence="1">
    <location>
        <begin position="1403"/>
        <end position="1414"/>
    </location>
</feature>
<dbReference type="CDD" id="cd04714">
    <property type="entry name" value="BAH_BAHCC1"/>
    <property type="match status" value="1"/>
</dbReference>
<dbReference type="InterPro" id="IPR056841">
    <property type="entry name" value="TNRC18_BAHCC1-like_SH3"/>
</dbReference>
<feature type="region of interest" description="Disordered" evidence="1">
    <location>
        <begin position="602"/>
        <end position="937"/>
    </location>
</feature>
<dbReference type="KEGG" id="bspl:114859894"/>
<name>A0A6P7N5Z2_BETSP</name>
<feature type="compositionally biased region" description="Polar residues" evidence="1">
    <location>
        <begin position="1176"/>
        <end position="1186"/>
    </location>
</feature>
<dbReference type="RefSeq" id="XP_055366585.1">
    <property type="nucleotide sequence ID" value="XM_055510610.1"/>
</dbReference>
<feature type="compositionally biased region" description="Basic residues" evidence="1">
    <location>
        <begin position="429"/>
        <end position="442"/>
    </location>
</feature>
<feature type="region of interest" description="Disordered" evidence="1">
    <location>
        <begin position="399"/>
        <end position="588"/>
    </location>
</feature>
<organism evidence="3 4">
    <name type="scientific">Betta splendens</name>
    <name type="common">Siamese fighting fish</name>
    <dbReference type="NCBI Taxonomy" id="158456"/>
    <lineage>
        <taxon>Eukaryota</taxon>
        <taxon>Metazoa</taxon>
        <taxon>Chordata</taxon>
        <taxon>Craniata</taxon>
        <taxon>Vertebrata</taxon>
        <taxon>Euteleostomi</taxon>
        <taxon>Actinopterygii</taxon>
        <taxon>Neopterygii</taxon>
        <taxon>Teleostei</taxon>
        <taxon>Neoteleostei</taxon>
        <taxon>Acanthomorphata</taxon>
        <taxon>Anabantaria</taxon>
        <taxon>Anabantiformes</taxon>
        <taxon>Anabantoidei</taxon>
        <taxon>Osphronemidae</taxon>
        <taxon>Betta</taxon>
    </lineage>
</organism>
<feature type="region of interest" description="Disordered" evidence="1">
    <location>
        <begin position="1454"/>
        <end position="1504"/>
    </location>
</feature>
<evidence type="ECO:0000259" key="2">
    <source>
        <dbReference type="PROSITE" id="PS51038"/>
    </source>
</evidence>
<feature type="region of interest" description="Disordered" evidence="1">
    <location>
        <begin position="2089"/>
        <end position="2116"/>
    </location>
</feature>
<protein>
    <submittedName>
        <fullName evidence="4 5">BAH and coiled-coil domain-containing protein 1 isoform X1</fullName>
    </submittedName>
</protein>
<feature type="region of interest" description="Disordered" evidence="1">
    <location>
        <begin position="78"/>
        <end position="110"/>
    </location>
</feature>
<dbReference type="Pfam" id="PF21744">
    <property type="entry name" value="BAHCC1-like_Tudor"/>
    <property type="match status" value="1"/>
</dbReference>
<feature type="compositionally biased region" description="Basic residues" evidence="1">
    <location>
        <begin position="406"/>
        <end position="416"/>
    </location>
</feature>
<feature type="domain" description="BAH" evidence="2">
    <location>
        <begin position="2778"/>
        <end position="2899"/>
    </location>
</feature>
<feature type="compositionally biased region" description="Polar residues" evidence="1">
    <location>
        <begin position="1730"/>
        <end position="1740"/>
    </location>
</feature>
<dbReference type="PANTHER" id="PTHR12505">
    <property type="entry name" value="PHD FINGER TRANSCRIPTION FACTOR"/>
    <property type="match status" value="1"/>
</dbReference>
<feature type="compositionally biased region" description="Acidic residues" evidence="1">
    <location>
        <begin position="1923"/>
        <end position="1948"/>
    </location>
</feature>
<dbReference type="InterPro" id="IPR043151">
    <property type="entry name" value="BAH_sf"/>
</dbReference>
<feature type="region of interest" description="Disordered" evidence="1">
    <location>
        <begin position="1116"/>
        <end position="1322"/>
    </location>
</feature>
<dbReference type="GeneID" id="114859894"/>
<feature type="region of interest" description="Disordered" evidence="1">
    <location>
        <begin position="2611"/>
        <end position="2652"/>
    </location>
</feature>
<gene>
    <name evidence="4 5" type="primary">LOC114859894</name>
</gene>
<dbReference type="Gene3D" id="2.30.30.490">
    <property type="match status" value="1"/>
</dbReference>
<feature type="compositionally biased region" description="Polar residues" evidence="1">
    <location>
        <begin position="789"/>
        <end position="809"/>
    </location>
</feature>
<feature type="compositionally biased region" description="Polar residues" evidence="1">
    <location>
        <begin position="2544"/>
        <end position="2553"/>
    </location>
</feature>
<evidence type="ECO:0000313" key="3">
    <source>
        <dbReference type="Proteomes" id="UP000515150"/>
    </source>
</evidence>
<feature type="compositionally biased region" description="Basic and acidic residues" evidence="1">
    <location>
        <begin position="224"/>
        <end position="241"/>
    </location>
</feature>
<dbReference type="GO" id="GO:0003682">
    <property type="term" value="F:chromatin binding"/>
    <property type="evidence" value="ECO:0007669"/>
    <property type="project" value="InterPro"/>
</dbReference>
<feature type="compositionally biased region" description="Basic and acidic residues" evidence="1">
    <location>
        <begin position="546"/>
        <end position="556"/>
    </location>
</feature>
<feature type="region of interest" description="Disordered" evidence="1">
    <location>
        <begin position="1393"/>
        <end position="1414"/>
    </location>
</feature>
<keyword evidence="3" id="KW-1185">Reference proteome</keyword>
<feature type="compositionally biased region" description="Polar residues" evidence="1">
    <location>
        <begin position="2329"/>
        <end position="2340"/>
    </location>
</feature>
<feature type="compositionally biased region" description="Basic residues" evidence="1">
    <location>
        <begin position="1716"/>
        <end position="1729"/>
    </location>
</feature>
<feature type="compositionally biased region" description="Acidic residues" evidence="1">
    <location>
        <begin position="2576"/>
        <end position="2586"/>
    </location>
</feature>
<feature type="compositionally biased region" description="Low complexity" evidence="1">
    <location>
        <begin position="810"/>
        <end position="821"/>
    </location>
</feature>
<dbReference type="InterPro" id="IPR052429">
    <property type="entry name" value="BAH_domain_protein"/>
</dbReference>
<dbReference type="PANTHER" id="PTHR12505:SF25">
    <property type="entry name" value="BAH AND COILED-COIL DOMAIN-CONTAINING PROTEIN 1-LIKE ISOFORM X1"/>
    <property type="match status" value="1"/>
</dbReference>
<feature type="compositionally biased region" description="Low complexity" evidence="1">
    <location>
        <begin position="259"/>
        <end position="271"/>
    </location>
</feature>
<feature type="compositionally biased region" description="Basic residues" evidence="1">
    <location>
        <begin position="242"/>
        <end position="258"/>
    </location>
</feature>
<feature type="compositionally biased region" description="Polar residues" evidence="1">
    <location>
        <begin position="1857"/>
        <end position="1871"/>
    </location>
</feature>
<proteinExistence type="predicted"/>
<feature type="compositionally biased region" description="Pro residues" evidence="1">
    <location>
        <begin position="566"/>
        <end position="579"/>
    </location>
</feature>
<feature type="compositionally biased region" description="Low complexity" evidence="1">
    <location>
        <begin position="2611"/>
        <end position="2643"/>
    </location>
</feature>
<dbReference type="InterPro" id="IPR048924">
    <property type="entry name" value="BAHCC1-like_Tudor"/>
</dbReference>
<feature type="region of interest" description="Disordered" evidence="1">
    <location>
        <begin position="1695"/>
        <end position="2055"/>
    </location>
</feature>
<evidence type="ECO:0000313" key="5">
    <source>
        <dbReference type="RefSeq" id="XP_055366585.1"/>
    </source>
</evidence>
<feature type="region of interest" description="Disordered" evidence="1">
    <location>
        <begin position="2311"/>
        <end position="2375"/>
    </location>
</feature>
<feature type="compositionally biased region" description="Low complexity" evidence="1">
    <location>
        <begin position="750"/>
        <end position="768"/>
    </location>
</feature>
<feature type="region of interest" description="Disordered" evidence="1">
    <location>
        <begin position="2538"/>
        <end position="2558"/>
    </location>
</feature>
<feature type="compositionally biased region" description="Polar residues" evidence="1">
    <location>
        <begin position="639"/>
        <end position="648"/>
    </location>
</feature>
<feature type="region of interest" description="Disordered" evidence="1">
    <location>
        <begin position="174"/>
        <end position="272"/>
    </location>
</feature>
<feature type="compositionally biased region" description="Polar residues" evidence="1">
    <location>
        <begin position="606"/>
        <end position="625"/>
    </location>
</feature>
<dbReference type="Gene3D" id="2.30.30.140">
    <property type="match status" value="1"/>
</dbReference>
<feature type="compositionally biased region" description="Polar residues" evidence="1">
    <location>
        <begin position="1783"/>
        <end position="1800"/>
    </location>
</feature>
<feature type="compositionally biased region" description="Low complexity" evidence="1">
    <location>
        <begin position="78"/>
        <end position="107"/>
    </location>
</feature>
<dbReference type="PROSITE" id="PS51038">
    <property type="entry name" value="BAH"/>
    <property type="match status" value="1"/>
</dbReference>
<dbReference type="OrthoDB" id="6426227at2759"/>
<sequence>MEGRDFAAPAHLLSERGALVHRAASRIAPSGHSSVQHAGHFPPGKYYPSHIPMAPHSGSGLMGNSSASFMGTFLASSLGSPPSHPSHASRPSSSPSSPSFRGGPHSSASQIWFPHSHEAAPGYPRFSGSLAHTFLPMSHLDHHANSGVLYGQHRFYDTQKENFYLRGLPSQPPLISANHSLPPMSRAGSGHSQGSCSRDRDAGVGTGLHKGLKEGSVERGVVPVKDKERSSSKQEAKDRQQQHHSHQPPQPTHHHHSHSLQQHPHYSQHPQPLEEVNSRALERHKTSLAMEYNKEHPQSIGKSLSACLHNSKMQNGDAGPGAGAKASMSSCGGDGTALGAIVGSSQVRHMGSSDGIRCTKEGISGEMRISEHPSDCLERGQAPLHHSLPYSVPPPLHMAAAAGAHPHPHPHAHTHSHPGGFACLQLHPSHPHHPHHSHHTHHHADFFCAPTSTPLANPATHERGPANVGREPKVTGPTFVPSVADMGDKPSGPFQPGNPDCQGVGSGGGGSNNKEKVMEKNGGNGHHSSWHRKQPQQQQQQQHSYRKAEKASDWIHSHHQHLQPSQLPPPPQLQQPPHPQQQHQVIRSRSAECINSSVDMDVFRNSMPQGPKTGNSVPHSVNNSPYRDCSHSGPPPNSSPLANKSMGQHSGPGPGGSCSLQRDGQKVARIRHQQHGRPASDAPSPAELNQATSQEMKRKMDMSPYGYSNSGQHHHQQPTVPPWAMRPPHHMSQPEEEQRKSYMELGSTGGQHSQPQQQQQQPGMSLQPPQAPPAPSLSQQQQQPQQQLESQGPTQGESSAMKSLLKYSNQQQPLLLSQKSPFGGLGSLKSGPAGGSCALQGNKQTLPSRKGPANDNERPDYSGRGRDMGESGHGESEVRQPPVGIAVAVARQREPPCRSADSHPNNRQGRVHPSVKGQTRTMYPSDPTTEDERKRMSGEQIGLACLDRERDAYIRDNKERVEFARIHPTNSCHGDLASHLMVPGGTSLQSGQLGDPAAHSAHHHWMPRTGSPSLWMTGHSYAGIGHTGLHQNLPPGFSAAMPGPLQPVLPLPQDPSAQLVVLPTEPAASHHLDVMEQPGLWPPVYGARGPPSHMQHPAVYSRSQFLRQQELYALQQHQQLQHQHQHQSYQSQQPQPQSQPQQQQQQPQPQQPQQQHQQQPQPQPQHRATHGMDMQHQATHNAQMQKRPTEPSVELEELILESRTSKPAKPYAYNPPHRNTPPPGACAAHLSPCCQSPSVRALPKSTPSTPCPAPSPAAAAPHSPAISPASPQMPKGAESQDKRVEGQPPRDYPESLEPDLPPGYTYPAISMGYRSGPSPQDVQLAEPADLEAVQVEPAERAPQTLASLGEELDCQAVVRPLPESLSPKEVEQEEEMVADRVLERRGDVEVSSVTAANYVPGEEAAEEQGPAEEEVLVCPPAESPVCEAASCPVPLPADEPPRLGEVITLEEDDAVGEVSPVQSAPKAGAPKEQGAGPPTVIELDPASPTVPESRAPAAEEAKADGQRNNIADAPVDFVCLSPGSASAPSPGQATVPHKPLVPCYWSLELLIAAAFCTDVPPFPLLPFSMPAAAPPQPSSHQGMELLSELADLELQQQMRSSGKSHEDELLMFGLQSLATLATARALEMDSQDCSSVSSGGQLPARKILNLRRKCSWTPRNEPVCPAKGSMETMDGPELAMRVKLAELQRRYKEKQKELAKLQRKHDHQKEETPRSPARRGPGRPRKRKPTLSTGPVSSSEGQRKVKSMGAGLALSPEDLGAGGDGQRRKKRLSSRSFERLSSTQQIKVQSCRKSSFQSALGSKLAGDVAQLKQRAQVKKSLPASSSRDKEVSPCNSNPKHGYRSQVTNKVESRRESGGQSDTAASVDSGPQESWPALLRRGHKRASASLTQNASCSGRPRARVLRGQRGEATEDGESSPAESESSDQDEEEEDEDQEEEEGSFDTDEGQDYRVQSSKDTTSSSSLTGPSPSSVVKLEANQKARNKKQRQELYGTHNLSGAEGEVKIKKKPPCLSSGVKKYREDHWPLGARQPRGLRGKEPRWGSLGNRGNRYRRSTGLATFPTTSERLNKATRKNTALRGAIAKRRSGWPSASMCSQGMEAGRSRRSKDQQPKGRAVSRLLESFAADEGFQMDGSSFSEEEDSSCSYNNKCPDFPNCVLTKELLTDGLKVLISKEDELLYAARVHTLELPDIFSIVIDGERGNRPRIYSLDQLLQEAVLDIRPESEAMLSEGTRVCAYWSERSRCLYPGYVHRGSSSDEGKQGGVMVEFDDGDRGKISLPNIRLLPPGYQIHCGESSPALLVPSGTTAKRSSCLELPPMNDRLTDRHNTTNTVANRQTPVTHKRKPGRPKGSGKNQKQQQQQAASKNPSPFLSWSSMANTRKRTSDNLFQLNGATRKVLKGKDDDLFPLPQTQPLTSVPVKGLFSSRSFEVDSFSSIANGYSSFCAQSTALSLGARSGLYSQKRKQEELVIPRSKKSGQEFLVKLDHEGVTSPKTKNSKALLLRGVPSGVSSAPRTEAYSHPVLLVKDNKKGSASMVELLPKGTTPQRKSSPSLRLGEYSDLGFSSHRECHISYSDLDDEEAEEEEERRRSALTAASGGLRTTGHFLSRLSVSSSSSGSSSSSSSGSLSSSSLCSSDNDSSYSSEDEDSSTLMLQSCLSSHRGLLQPSEPSTSSRPHQHSFVAKAVAVSNTKGGLPDQISNKSLKRKECTSSTSKPSKEFTKKPRMLPNDSSFIPRPKMSAFLAGRQMWKWSGDPTQRRGLKGKARKLFYKAIVRGRDTVRVGDCAVFLSAGRPNLPYVGRIENFWESWSSSMVVKVKWFYHPEETKLGKRHRDGKHALYQSCHEDENDVQTISHKCQVVSREEYERLTHNQKPNSTSSDLYYLAGTYDPTTGQLVTAEGVSILC</sequence>
<dbReference type="InterPro" id="IPR001025">
    <property type="entry name" value="BAH_dom"/>
</dbReference>
<evidence type="ECO:0000313" key="4">
    <source>
        <dbReference type="RefSeq" id="XP_029013798.1"/>
    </source>
</evidence>
<feature type="compositionally biased region" description="Low complexity" evidence="1">
    <location>
        <begin position="2352"/>
        <end position="2367"/>
    </location>
</feature>
<feature type="compositionally biased region" description="Basic and acidic residues" evidence="1">
    <location>
        <begin position="732"/>
        <end position="742"/>
    </location>
</feature>
<feature type="compositionally biased region" description="Basic and acidic residues" evidence="1">
    <location>
        <begin position="855"/>
        <end position="878"/>
    </location>
</feature>
<evidence type="ECO:0000256" key="1">
    <source>
        <dbReference type="SAM" id="MobiDB-lite"/>
    </source>
</evidence>
<feature type="compositionally biased region" description="Low complexity" evidence="1">
    <location>
        <begin position="1116"/>
        <end position="1166"/>
    </location>
</feature>
<feature type="compositionally biased region" description="Low complexity" evidence="1">
    <location>
        <begin position="776"/>
        <end position="788"/>
    </location>
</feature>
<dbReference type="Pfam" id="PF01426">
    <property type="entry name" value="BAH"/>
    <property type="match status" value="1"/>
</dbReference>
<feature type="compositionally biased region" description="Low complexity" evidence="1">
    <location>
        <begin position="1256"/>
        <end position="1270"/>
    </location>
</feature>